<keyword evidence="2" id="KW-0808">Transferase</keyword>
<sequence length="395" mass="46269">MGQARRGQHSPWSALLSHVCGILAVVVVFGLPLALQRFWPVLTYGVLKIVASAARPRSCSCPVDADAARARRRDAIVLLVQKKRWTKLMNSLADLQKHFNVCFRKDVLLFHNGDFTIADQTEVKKHYPLVQFHYLADGGKYWKVPPGLENRSAWGSTKGYSAGYRHMTRFHYKMVFEYLEERGYDWFMRLDDDSFILSCIEYDVFQFMEDNDHLYAWRLAQLEYRDFAKQLPEMADAHMRRIGAPMSHEMHSHYDGGQLSTASWDRWTYYNNFMVTRISWWRSRGIQQWLEMVDTSGIAYLSRVGDAPIQTFTRMMFMNKKHVHHFQDWSYHHGPIIALSLSSLLPTWMRPFLLEDAHRFEWIGGQPDMMETGNTAPLIFKVNVWLASLGIKWWL</sequence>
<evidence type="ECO:0000256" key="1">
    <source>
        <dbReference type="ARBA" id="ARBA00007677"/>
    </source>
</evidence>
<evidence type="ECO:0008006" key="5">
    <source>
        <dbReference type="Google" id="ProtNLM"/>
    </source>
</evidence>
<keyword evidence="3" id="KW-1133">Transmembrane helix</keyword>
<proteinExistence type="inferred from homology"/>
<protein>
    <recommendedName>
        <fullName evidence="5">Nucleotide-diphospho-sugar transferase domain-containing protein</fullName>
    </recommendedName>
</protein>
<dbReference type="GO" id="GO:0000026">
    <property type="term" value="F:alpha-1,2-mannosyltransferase activity"/>
    <property type="evidence" value="ECO:0007669"/>
    <property type="project" value="TreeGrafter"/>
</dbReference>
<dbReference type="Pfam" id="PF01793">
    <property type="entry name" value="Glyco_transf_15"/>
    <property type="match status" value="1"/>
</dbReference>
<dbReference type="GO" id="GO:0005794">
    <property type="term" value="C:Golgi apparatus"/>
    <property type="evidence" value="ECO:0007669"/>
    <property type="project" value="TreeGrafter"/>
</dbReference>
<keyword evidence="3" id="KW-0812">Transmembrane</keyword>
<dbReference type="GO" id="GO:0006487">
    <property type="term" value="P:protein N-linked glycosylation"/>
    <property type="evidence" value="ECO:0007669"/>
    <property type="project" value="TreeGrafter"/>
</dbReference>
<accession>A0A7S4SVL0</accession>
<dbReference type="SUPFAM" id="SSF53448">
    <property type="entry name" value="Nucleotide-diphospho-sugar transferases"/>
    <property type="match status" value="1"/>
</dbReference>
<dbReference type="PANTHER" id="PTHR31121">
    <property type="entry name" value="ALPHA-1,2 MANNOSYLTRANSFERASE KTR1"/>
    <property type="match status" value="1"/>
</dbReference>
<organism evidence="4">
    <name type="scientific">Alexandrium monilatum</name>
    <dbReference type="NCBI Taxonomy" id="311494"/>
    <lineage>
        <taxon>Eukaryota</taxon>
        <taxon>Sar</taxon>
        <taxon>Alveolata</taxon>
        <taxon>Dinophyceae</taxon>
        <taxon>Gonyaulacales</taxon>
        <taxon>Pyrocystaceae</taxon>
        <taxon>Alexandrium</taxon>
    </lineage>
</organism>
<dbReference type="EMBL" id="HBNR01080288">
    <property type="protein sequence ID" value="CAE4657199.1"/>
    <property type="molecule type" value="Transcribed_RNA"/>
</dbReference>
<keyword evidence="3" id="KW-0472">Membrane</keyword>
<dbReference type="InterPro" id="IPR029044">
    <property type="entry name" value="Nucleotide-diphossugar_trans"/>
</dbReference>
<evidence type="ECO:0000256" key="2">
    <source>
        <dbReference type="ARBA" id="ARBA00022679"/>
    </source>
</evidence>
<dbReference type="AlphaFoldDB" id="A0A7S4SVL0"/>
<dbReference type="PANTHER" id="PTHR31121:SF6">
    <property type="entry name" value="ALPHA-1,2 MANNOSYLTRANSFERASE KTR1"/>
    <property type="match status" value="1"/>
</dbReference>
<evidence type="ECO:0000256" key="3">
    <source>
        <dbReference type="SAM" id="Phobius"/>
    </source>
</evidence>
<reference evidence="4" key="1">
    <citation type="submission" date="2021-01" db="EMBL/GenBank/DDBJ databases">
        <authorList>
            <person name="Corre E."/>
            <person name="Pelletier E."/>
            <person name="Niang G."/>
            <person name="Scheremetjew M."/>
            <person name="Finn R."/>
            <person name="Kale V."/>
            <person name="Holt S."/>
            <person name="Cochrane G."/>
            <person name="Meng A."/>
            <person name="Brown T."/>
            <person name="Cohen L."/>
        </authorList>
    </citation>
    <scope>NUCLEOTIDE SEQUENCE</scope>
    <source>
        <strain evidence="4">CCMP3105</strain>
    </source>
</reference>
<dbReference type="GO" id="GO:0000032">
    <property type="term" value="P:cell wall mannoprotein biosynthetic process"/>
    <property type="evidence" value="ECO:0007669"/>
    <property type="project" value="TreeGrafter"/>
</dbReference>
<name>A0A7S4SVL0_9DINO</name>
<dbReference type="Gene3D" id="3.90.550.10">
    <property type="entry name" value="Spore Coat Polysaccharide Biosynthesis Protein SpsA, Chain A"/>
    <property type="match status" value="1"/>
</dbReference>
<dbReference type="InterPro" id="IPR002685">
    <property type="entry name" value="Glyco_trans_15"/>
</dbReference>
<gene>
    <name evidence="4" type="ORF">AMON00008_LOCUS57334</name>
</gene>
<feature type="transmembrane region" description="Helical" evidence="3">
    <location>
        <begin position="12"/>
        <end position="35"/>
    </location>
</feature>
<comment type="similarity">
    <text evidence="1">Belongs to the glycosyltransferase 15 family.</text>
</comment>
<dbReference type="GO" id="GO:0016020">
    <property type="term" value="C:membrane"/>
    <property type="evidence" value="ECO:0007669"/>
    <property type="project" value="InterPro"/>
</dbReference>
<evidence type="ECO:0000313" key="4">
    <source>
        <dbReference type="EMBL" id="CAE4657199.1"/>
    </source>
</evidence>